<protein>
    <submittedName>
        <fullName evidence="2">Uncharacterized protein</fullName>
    </submittedName>
</protein>
<comment type="caution">
    <text evidence="2">The sequence shown here is derived from an EMBL/GenBank/DDBJ whole genome shotgun (WGS) entry which is preliminary data.</text>
</comment>
<evidence type="ECO:0000313" key="2">
    <source>
        <dbReference type="EMBL" id="KAH8376921.1"/>
    </source>
</evidence>
<feature type="compositionally biased region" description="Polar residues" evidence="1">
    <location>
        <begin position="1"/>
        <end position="13"/>
    </location>
</feature>
<proteinExistence type="predicted"/>
<reference evidence="2" key="1">
    <citation type="journal article" date="2021" name="Mol. Ecol. Resour.">
        <title>Phylogenomic analyses of the genus Drosophila reveals genomic signals of climate adaptation.</title>
        <authorList>
            <person name="Li F."/>
            <person name="Rane R.V."/>
            <person name="Luria V."/>
            <person name="Xiong Z."/>
            <person name="Chen J."/>
            <person name="Li Z."/>
            <person name="Catullo R.A."/>
            <person name="Griffin P.C."/>
            <person name="Schiffer M."/>
            <person name="Pearce S."/>
            <person name="Lee S.F."/>
            <person name="McElroy K."/>
            <person name="Stocker A."/>
            <person name="Shirriffs J."/>
            <person name="Cockerell F."/>
            <person name="Coppin C."/>
            <person name="Sgro C.M."/>
            <person name="Karger A."/>
            <person name="Cain J.W."/>
            <person name="Weber J.A."/>
            <person name="Santpere G."/>
            <person name="Kirschner M.W."/>
            <person name="Hoffmann A.A."/>
            <person name="Oakeshott J.G."/>
            <person name="Zhang G."/>
        </authorList>
    </citation>
    <scope>NUCLEOTIDE SEQUENCE</scope>
    <source>
        <strain evidence="2">BGI-SZ-2011g</strain>
    </source>
</reference>
<feature type="region of interest" description="Disordered" evidence="1">
    <location>
        <begin position="1"/>
        <end position="109"/>
    </location>
</feature>
<dbReference type="AlphaFoldDB" id="A0AAD4PNB5"/>
<feature type="compositionally biased region" description="Basic and acidic residues" evidence="1">
    <location>
        <begin position="140"/>
        <end position="154"/>
    </location>
</feature>
<dbReference type="EMBL" id="JAJJHW010001127">
    <property type="protein sequence ID" value="KAH8376921.1"/>
    <property type="molecule type" value="Genomic_DNA"/>
</dbReference>
<gene>
    <name evidence="2" type="ORF">KR093_002243</name>
</gene>
<feature type="compositionally biased region" description="Polar residues" evidence="1">
    <location>
        <begin position="158"/>
        <end position="175"/>
    </location>
</feature>
<evidence type="ECO:0000256" key="1">
    <source>
        <dbReference type="SAM" id="MobiDB-lite"/>
    </source>
</evidence>
<name>A0AAD4PNB5_9MUSC</name>
<dbReference type="Proteomes" id="UP001200034">
    <property type="component" value="Unassembled WGS sequence"/>
</dbReference>
<feature type="region of interest" description="Disordered" evidence="1">
    <location>
        <begin position="136"/>
        <end position="175"/>
    </location>
</feature>
<keyword evidence="3" id="KW-1185">Reference proteome</keyword>
<evidence type="ECO:0000313" key="3">
    <source>
        <dbReference type="Proteomes" id="UP001200034"/>
    </source>
</evidence>
<accession>A0AAD4PNB5</accession>
<organism evidence="2 3">
    <name type="scientific">Drosophila rubida</name>
    <dbReference type="NCBI Taxonomy" id="30044"/>
    <lineage>
        <taxon>Eukaryota</taxon>
        <taxon>Metazoa</taxon>
        <taxon>Ecdysozoa</taxon>
        <taxon>Arthropoda</taxon>
        <taxon>Hexapoda</taxon>
        <taxon>Insecta</taxon>
        <taxon>Pterygota</taxon>
        <taxon>Neoptera</taxon>
        <taxon>Endopterygota</taxon>
        <taxon>Diptera</taxon>
        <taxon>Brachycera</taxon>
        <taxon>Muscomorpha</taxon>
        <taxon>Ephydroidea</taxon>
        <taxon>Drosophilidae</taxon>
        <taxon>Drosophila</taxon>
    </lineage>
</organism>
<feature type="compositionally biased region" description="Basic and acidic residues" evidence="1">
    <location>
        <begin position="65"/>
        <end position="82"/>
    </location>
</feature>
<sequence length="175" mass="20186">MGSIQPETSNSKVTRVPPAKTRAAKSRLLSRLNRYKWLPSPPSVKATETKPESGKQQPKHYCRSKPVERRCNETQRSSREQPIETTFSIKKSKGPRRRPVDEKKAAKQHFTDSLLTPATRMQRLLSQENYYEKLKKKKADAREANRKSKWRLVEPDASSDNSPCNVTDLNPKQRQ</sequence>